<comment type="subcellular location">
    <subcellularLocation>
        <location evidence="1">Cell membrane</location>
        <topology evidence="1">Multi-pass membrane protein</topology>
    </subcellularLocation>
</comment>
<organism evidence="9 10">
    <name type="scientific">Streptomyces spinosisporus</name>
    <dbReference type="NCBI Taxonomy" id="2927582"/>
    <lineage>
        <taxon>Bacteria</taxon>
        <taxon>Bacillati</taxon>
        <taxon>Actinomycetota</taxon>
        <taxon>Actinomycetes</taxon>
        <taxon>Kitasatosporales</taxon>
        <taxon>Streptomycetaceae</taxon>
        <taxon>Streptomyces</taxon>
    </lineage>
</organism>
<proteinExistence type="predicted"/>
<keyword evidence="2" id="KW-0813">Transport</keyword>
<feature type="transmembrane region" description="Helical" evidence="8">
    <location>
        <begin position="313"/>
        <end position="333"/>
    </location>
</feature>
<keyword evidence="5 8" id="KW-0812">Transmembrane</keyword>
<evidence type="ECO:0000256" key="8">
    <source>
        <dbReference type="SAM" id="Phobius"/>
    </source>
</evidence>
<evidence type="ECO:0000256" key="5">
    <source>
        <dbReference type="ARBA" id="ARBA00022692"/>
    </source>
</evidence>
<dbReference type="Proteomes" id="UP001165270">
    <property type="component" value="Unassembled WGS sequence"/>
</dbReference>
<evidence type="ECO:0000256" key="2">
    <source>
        <dbReference type="ARBA" id="ARBA00022448"/>
    </source>
</evidence>
<feature type="transmembrane region" description="Helical" evidence="8">
    <location>
        <begin position="66"/>
        <end position="95"/>
    </location>
</feature>
<dbReference type="InterPro" id="IPR001851">
    <property type="entry name" value="ABC_transp_permease"/>
</dbReference>
<feature type="transmembrane region" description="Helical" evidence="8">
    <location>
        <begin position="139"/>
        <end position="158"/>
    </location>
</feature>
<reference evidence="9" key="1">
    <citation type="submission" date="2022-03" db="EMBL/GenBank/DDBJ databases">
        <title>Streptomyces 7R015 and 7R016 isolated from Barleria lupulina in Thailand.</title>
        <authorList>
            <person name="Kanchanasin P."/>
            <person name="Phongsopitanun W."/>
            <person name="Tanasupawat S."/>
        </authorList>
    </citation>
    <scope>NUCLEOTIDE SEQUENCE</scope>
    <source>
        <strain evidence="9">7R016</strain>
    </source>
</reference>
<feature type="transmembrane region" description="Helical" evidence="8">
    <location>
        <begin position="233"/>
        <end position="252"/>
    </location>
</feature>
<keyword evidence="3" id="KW-1003">Cell membrane</keyword>
<keyword evidence="7 8" id="KW-0472">Membrane</keyword>
<feature type="transmembrane region" description="Helical" evidence="8">
    <location>
        <begin position="178"/>
        <end position="203"/>
    </location>
</feature>
<evidence type="ECO:0000256" key="3">
    <source>
        <dbReference type="ARBA" id="ARBA00022475"/>
    </source>
</evidence>
<sequence>MTTTQTSPVAPEGDTTRPPAKTAVARALGNTAAGPLAALVIAVIVFSATTDTFFNIDNASLIVEQFLVIGTLALGQTLIILTAGIDLANAAIMVLGTLVIAKLSQDALPAGVALIVGILLCTAIGAVSGTLVTRLRLPPFIVTLGVLSVLTATGQLFANGESFSVPSGVLTFLGERSYLFGRIEVTYGMGVAIILIVGLWFLLTQTSWGRNVYAVGDDEEAARLTGINTRRTLLSVYVLAGFVYAIAAWQALGRIPNADPNAFQTGNLDSITAVVIGGTSLFGGRGGVPGTVLGALVVTVLTNGLTQAGIDSLYQQVATGILVIVAVAVDRVVRRRAA</sequence>
<keyword evidence="4" id="KW-0997">Cell inner membrane</keyword>
<dbReference type="Pfam" id="PF02653">
    <property type="entry name" value="BPD_transp_2"/>
    <property type="match status" value="1"/>
</dbReference>
<name>A0ABS9XWT5_9ACTN</name>
<dbReference type="RefSeq" id="WP_242713872.1">
    <property type="nucleotide sequence ID" value="NZ_JALDAX010000041.1"/>
</dbReference>
<keyword evidence="10" id="KW-1185">Reference proteome</keyword>
<feature type="transmembrane region" description="Helical" evidence="8">
    <location>
        <begin position="107"/>
        <end position="127"/>
    </location>
</feature>
<gene>
    <name evidence="9" type="ORF">MQN93_43395</name>
</gene>
<evidence type="ECO:0000256" key="4">
    <source>
        <dbReference type="ARBA" id="ARBA00022519"/>
    </source>
</evidence>
<keyword evidence="6 8" id="KW-1133">Transmembrane helix</keyword>
<evidence type="ECO:0000313" key="10">
    <source>
        <dbReference type="Proteomes" id="UP001165270"/>
    </source>
</evidence>
<evidence type="ECO:0000256" key="6">
    <source>
        <dbReference type="ARBA" id="ARBA00022989"/>
    </source>
</evidence>
<evidence type="ECO:0000256" key="1">
    <source>
        <dbReference type="ARBA" id="ARBA00004651"/>
    </source>
</evidence>
<dbReference type="PANTHER" id="PTHR32196:SF21">
    <property type="entry name" value="ABC TRANSPORTER PERMEASE PROTEIN YPHD-RELATED"/>
    <property type="match status" value="1"/>
</dbReference>
<evidence type="ECO:0000313" key="9">
    <source>
        <dbReference type="EMBL" id="MCI3246544.1"/>
    </source>
</evidence>
<protein>
    <submittedName>
        <fullName evidence="9">ABC transporter permease</fullName>
    </submittedName>
</protein>
<dbReference type="PANTHER" id="PTHR32196">
    <property type="entry name" value="ABC TRANSPORTER PERMEASE PROTEIN YPHD-RELATED-RELATED"/>
    <property type="match status" value="1"/>
</dbReference>
<dbReference type="EMBL" id="JALDAX010000041">
    <property type="protein sequence ID" value="MCI3246544.1"/>
    <property type="molecule type" value="Genomic_DNA"/>
</dbReference>
<accession>A0ABS9XWT5</accession>
<dbReference type="CDD" id="cd06579">
    <property type="entry name" value="TM_PBP1_transp_AraH_like"/>
    <property type="match status" value="1"/>
</dbReference>
<comment type="caution">
    <text evidence="9">The sequence shown here is derived from an EMBL/GenBank/DDBJ whole genome shotgun (WGS) entry which is preliminary data.</text>
</comment>
<evidence type="ECO:0000256" key="7">
    <source>
        <dbReference type="ARBA" id="ARBA00023136"/>
    </source>
</evidence>